<accession>Q6AM65</accession>
<dbReference type="HOGENOM" id="CLU_2715837_0_0_7"/>
<gene>
    <name evidence="1" type="ordered locus">DP1831</name>
</gene>
<protein>
    <submittedName>
        <fullName evidence="1">Uncharacterized protein</fullName>
    </submittedName>
</protein>
<sequence>MGGGVEWPMPLFHADLFGLARISPPTPGHSLTQADIKLLAEDHCQEYGWHVCKCTIELAISGLLVRTECFHV</sequence>
<keyword evidence="2" id="KW-1185">Reference proteome</keyword>
<evidence type="ECO:0000313" key="1">
    <source>
        <dbReference type="EMBL" id="CAG36560.1"/>
    </source>
</evidence>
<dbReference type="AlphaFoldDB" id="Q6AM65"/>
<dbReference type="Proteomes" id="UP000000602">
    <property type="component" value="Chromosome"/>
</dbReference>
<proteinExistence type="predicted"/>
<dbReference type="EMBL" id="CR522870">
    <property type="protein sequence ID" value="CAG36560.1"/>
    <property type="molecule type" value="Genomic_DNA"/>
</dbReference>
<dbReference type="STRING" id="177439.DP1831"/>
<dbReference type="KEGG" id="dps:DP1831"/>
<name>Q6AM65_DESPS</name>
<evidence type="ECO:0000313" key="2">
    <source>
        <dbReference type="Proteomes" id="UP000000602"/>
    </source>
</evidence>
<organism evidence="1 2">
    <name type="scientific">Desulfotalea psychrophila (strain LSv54 / DSM 12343)</name>
    <dbReference type="NCBI Taxonomy" id="177439"/>
    <lineage>
        <taxon>Bacteria</taxon>
        <taxon>Pseudomonadati</taxon>
        <taxon>Thermodesulfobacteriota</taxon>
        <taxon>Desulfobulbia</taxon>
        <taxon>Desulfobulbales</taxon>
        <taxon>Desulfocapsaceae</taxon>
        <taxon>Desulfotalea</taxon>
    </lineage>
</organism>
<reference evidence="2" key="1">
    <citation type="journal article" date="2004" name="Environ. Microbiol.">
        <title>The genome of Desulfotalea psychrophila, a sulfate-reducing bacterium from permanently cold Arctic sediments.</title>
        <authorList>
            <person name="Rabus R."/>
            <person name="Ruepp A."/>
            <person name="Frickey T."/>
            <person name="Rattei T."/>
            <person name="Fartmann B."/>
            <person name="Stark M."/>
            <person name="Bauer M."/>
            <person name="Zibat A."/>
            <person name="Lombardot T."/>
            <person name="Becker I."/>
            <person name="Amann J."/>
            <person name="Gellner K."/>
            <person name="Teeling H."/>
            <person name="Leuschner W.D."/>
            <person name="Gloeckner F.-O."/>
            <person name="Lupas A.N."/>
            <person name="Amann R."/>
            <person name="Klenk H.-P."/>
        </authorList>
    </citation>
    <scope>NUCLEOTIDE SEQUENCE [LARGE SCALE GENOMIC DNA]</scope>
    <source>
        <strain evidence="2">DSM 12343 / LSv54</strain>
    </source>
</reference>